<dbReference type="Proteomes" id="UP000054230">
    <property type="component" value="Unassembled WGS sequence"/>
</dbReference>
<gene>
    <name evidence="1" type="ORF">LMG8520_1255</name>
</gene>
<proteinExistence type="predicted"/>
<reference evidence="2" key="1">
    <citation type="submission" date="2015-10" db="EMBL/GenBank/DDBJ databases">
        <title>Draft Genome Sequences of 11 Lactococcus lactis subspecies cremoris strains.</title>
        <authorList>
            <person name="Wels M."/>
            <person name="Backus L."/>
            <person name="Boekhorst J."/>
            <person name="Dijkstra A."/>
            <person name="Beerthuizen M."/>
            <person name="Kelly W."/>
            <person name="Siezen R."/>
            <person name="Bachmann H."/>
            <person name="Van Hijum S."/>
        </authorList>
    </citation>
    <scope>NUCLEOTIDE SEQUENCE [LARGE SCALE GENOMIC DNA]</scope>
    <source>
        <strain evidence="2">LMG8520</strain>
    </source>
</reference>
<dbReference type="EMBL" id="LKLP01000063">
    <property type="protein sequence ID" value="KSU09845.1"/>
    <property type="molecule type" value="Genomic_DNA"/>
</dbReference>
<comment type="caution">
    <text evidence="1">The sequence shown here is derived from an EMBL/GenBank/DDBJ whole genome shotgun (WGS) entry which is preliminary data.</text>
</comment>
<evidence type="ECO:0000313" key="1">
    <source>
        <dbReference type="EMBL" id="KSU09845.1"/>
    </source>
</evidence>
<accession>A0A0V8D8V2</accession>
<evidence type="ECO:0000313" key="2">
    <source>
        <dbReference type="Proteomes" id="UP000054230"/>
    </source>
</evidence>
<dbReference type="RefSeq" id="WP_058209688.1">
    <property type="nucleotide sequence ID" value="NZ_LKLP01000063.1"/>
</dbReference>
<dbReference type="PATRIC" id="fig|1360.106.peg.1281"/>
<sequence length="169" mass="19988">MNYEIKLNIFPSVNRLVAKEIIKYIDWVKERYSFPEQLTIIITGASYLVSDKTGNHVTSTFGKPWGEQKDYYMKIAVGDFFEMHRWGRRNAVYSILNDISYGLMQYYDLLSTEKADFNEDEIDKKATQLTIDYSIERGVLLGDMYRKIHHWGMSAVRKYRNSKSNRKKK</sequence>
<name>A0A0V8D8V2_LACLL</name>
<dbReference type="AlphaFoldDB" id="A0A0V8D8V2"/>
<organism evidence="1 2">
    <name type="scientific">Lactococcus lactis subsp. lactis</name>
    <name type="common">Streptococcus lactis</name>
    <dbReference type="NCBI Taxonomy" id="1360"/>
    <lineage>
        <taxon>Bacteria</taxon>
        <taxon>Bacillati</taxon>
        <taxon>Bacillota</taxon>
        <taxon>Bacilli</taxon>
        <taxon>Lactobacillales</taxon>
        <taxon>Streptococcaceae</taxon>
        <taxon>Lactococcus</taxon>
    </lineage>
</organism>
<protein>
    <submittedName>
        <fullName evidence="1">Uncharacterized protein</fullName>
    </submittedName>
</protein>